<feature type="compositionally biased region" description="Basic and acidic residues" evidence="11">
    <location>
        <begin position="786"/>
        <end position="796"/>
    </location>
</feature>
<dbReference type="Gene3D" id="3.30.1520.10">
    <property type="entry name" value="Phox-like domain"/>
    <property type="match status" value="1"/>
</dbReference>
<reference evidence="15" key="1">
    <citation type="submission" date="2025-08" db="UniProtKB">
        <authorList>
            <consortium name="RefSeq"/>
        </authorList>
    </citation>
    <scope>IDENTIFICATION</scope>
    <source>
        <tissue evidence="15">Sperm</tissue>
    </source>
</reference>
<feature type="compositionally biased region" description="Low complexity" evidence="11">
    <location>
        <begin position="448"/>
        <end position="457"/>
    </location>
</feature>
<feature type="domain" description="SH3" evidence="12">
    <location>
        <begin position="364"/>
        <end position="423"/>
    </location>
</feature>
<feature type="compositionally biased region" description="Pro residues" evidence="11">
    <location>
        <begin position="659"/>
        <end position="676"/>
    </location>
</feature>
<evidence type="ECO:0000313" key="15">
    <source>
        <dbReference type="RefSeq" id="XP_032806149.1"/>
    </source>
</evidence>
<evidence type="ECO:0000256" key="8">
    <source>
        <dbReference type="ARBA" id="ARBA00022949"/>
    </source>
</evidence>
<dbReference type="CDD" id="cd12015">
    <property type="entry name" value="SH3_Tks_1"/>
    <property type="match status" value="1"/>
</dbReference>
<dbReference type="PROSITE" id="PS50195">
    <property type="entry name" value="PX"/>
    <property type="match status" value="1"/>
</dbReference>
<dbReference type="Pfam" id="PF00787">
    <property type="entry name" value="PX"/>
    <property type="match status" value="1"/>
</dbReference>
<keyword evidence="6" id="KW-0597">Phosphoprotein</keyword>
<dbReference type="PROSITE" id="PS50002">
    <property type="entry name" value="SH3"/>
    <property type="match status" value="4"/>
</dbReference>
<feature type="region of interest" description="Disordered" evidence="11">
    <location>
        <begin position="281"/>
        <end position="362"/>
    </location>
</feature>
<feature type="compositionally biased region" description="Pro residues" evidence="11">
    <location>
        <begin position="438"/>
        <end position="447"/>
    </location>
</feature>
<evidence type="ECO:0000256" key="4">
    <source>
        <dbReference type="ARBA" id="ARBA00022443"/>
    </source>
</evidence>
<dbReference type="InterPro" id="IPR037961">
    <property type="entry name" value="SH3PXD2_PX"/>
</dbReference>
<dbReference type="SMART" id="SM00312">
    <property type="entry name" value="PX"/>
    <property type="match status" value="1"/>
</dbReference>
<evidence type="ECO:0000313" key="14">
    <source>
        <dbReference type="Proteomes" id="UP001318040"/>
    </source>
</evidence>
<dbReference type="GO" id="GO:0005737">
    <property type="term" value="C:cytoplasm"/>
    <property type="evidence" value="ECO:0007669"/>
    <property type="project" value="UniProtKB-SubCell"/>
</dbReference>
<dbReference type="GO" id="GO:0042554">
    <property type="term" value="P:superoxide anion generation"/>
    <property type="evidence" value="ECO:0007669"/>
    <property type="project" value="TreeGrafter"/>
</dbReference>
<dbReference type="FunFam" id="2.30.30.40:FF:000020">
    <property type="entry name" value="SH3 and PX domain-containing protein 2A"/>
    <property type="match status" value="1"/>
</dbReference>
<accession>A0AAJ7WQ83</accession>
<evidence type="ECO:0000256" key="1">
    <source>
        <dbReference type="ARBA" id="ARBA00004188"/>
    </source>
</evidence>
<evidence type="ECO:0000259" key="13">
    <source>
        <dbReference type="PROSITE" id="PS50195"/>
    </source>
</evidence>
<evidence type="ECO:0000259" key="12">
    <source>
        <dbReference type="PROSITE" id="PS50002"/>
    </source>
</evidence>
<keyword evidence="14" id="KW-1185">Reference proteome</keyword>
<feature type="compositionally biased region" description="Low complexity" evidence="11">
    <location>
        <begin position="515"/>
        <end position="538"/>
    </location>
</feature>
<evidence type="ECO:0000256" key="11">
    <source>
        <dbReference type="SAM" id="MobiDB-lite"/>
    </source>
</evidence>
<evidence type="ECO:0000256" key="2">
    <source>
        <dbReference type="ARBA" id="ARBA00004496"/>
    </source>
</evidence>
<dbReference type="Pfam" id="PF07653">
    <property type="entry name" value="SH3_2"/>
    <property type="match status" value="1"/>
</dbReference>
<dbReference type="FunFam" id="3.30.1520.10:FF:000005">
    <property type="entry name" value="SH3 and PX domain-containing protein 2B"/>
    <property type="match status" value="1"/>
</dbReference>
<dbReference type="InterPro" id="IPR036028">
    <property type="entry name" value="SH3-like_dom_sf"/>
</dbReference>
<dbReference type="Pfam" id="PF00018">
    <property type="entry name" value="SH3_1"/>
    <property type="match status" value="3"/>
</dbReference>
<feature type="region of interest" description="Disordered" evidence="11">
    <location>
        <begin position="428"/>
        <end position="613"/>
    </location>
</feature>
<protein>
    <submittedName>
        <fullName evidence="15">SH3 and PX domain-containing protein 2B isoform X1</fullName>
    </submittedName>
</protein>
<feature type="region of interest" description="Disordered" evidence="11">
    <location>
        <begin position="637"/>
        <end position="839"/>
    </location>
</feature>
<feature type="domain" description="SH3" evidence="12">
    <location>
        <begin position="222"/>
        <end position="281"/>
    </location>
</feature>
<feature type="domain" description="SH3" evidence="12">
    <location>
        <begin position="150"/>
        <end position="209"/>
    </location>
</feature>
<keyword evidence="5" id="KW-0963">Cytoplasm</keyword>
<comment type="subcellular location">
    <subcellularLocation>
        <location evidence="1">Cell projection</location>
        <location evidence="1">Podosome</location>
    </subcellularLocation>
    <subcellularLocation>
        <location evidence="2">Cytoplasm</location>
    </subcellularLocation>
</comment>
<dbReference type="SUPFAM" id="SSF50044">
    <property type="entry name" value="SH3-domain"/>
    <property type="match status" value="4"/>
</dbReference>
<evidence type="ECO:0000256" key="9">
    <source>
        <dbReference type="ARBA" id="ARBA00023273"/>
    </source>
</evidence>
<feature type="domain" description="PX" evidence="13">
    <location>
        <begin position="4"/>
        <end position="128"/>
    </location>
</feature>
<dbReference type="RefSeq" id="XP_032806149.1">
    <property type="nucleotide sequence ID" value="XM_032950258.1"/>
</dbReference>
<dbReference type="PANTHER" id="PTHR15706">
    <property type="entry name" value="SH3 MULTIPLE DOMAIN"/>
    <property type="match status" value="1"/>
</dbReference>
<evidence type="ECO:0000256" key="3">
    <source>
        <dbReference type="ARBA" id="ARBA00009628"/>
    </source>
</evidence>
<name>A0AAJ7WQ83_PETMA</name>
<organism evidence="14 15">
    <name type="scientific">Petromyzon marinus</name>
    <name type="common">Sea lamprey</name>
    <dbReference type="NCBI Taxonomy" id="7757"/>
    <lineage>
        <taxon>Eukaryota</taxon>
        <taxon>Metazoa</taxon>
        <taxon>Chordata</taxon>
        <taxon>Craniata</taxon>
        <taxon>Vertebrata</taxon>
        <taxon>Cyclostomata</taxon>
        <taxon>Hyperoartia</taxon>
        <taxon>Petromyzontiformes</taxon>
        <taxon>Petromyzontidae</taxon>
        <taxon>Petromyzon</taxon>
    </lineage>
</organism>
<dbReference type="InterPro" id="IPR001452">
    <property type="entry name" value="SH3_domain"/>
</dbReference>
<comment type="similarity">
    <text evidence="3">Belongs to the SH3PXD2 family.</text>
</comment>
<dbReference type="SMART" id="SM00326">
    <property type="entry name" value="SH3"/>
    <property type="match status" value="4"/>
</dbReference>
<keyword evidence="9" id="KW-0966">Cell projection</keyword>
<dbReference type="GO" id="GO:0016176">
    <property type="term" value="F:superoxide-generating NADPH oxidase activator activity"/>
    <property type="evidence" value="ECO:0007669"/>
    <property type="project" value="TreeGrafter"/>
</dbReference>
<dbReference type="KEGG" id="pmrn:116940433"/>
<gene>
    <name evidence="15" type="primary">SH3PXD2B</name>
</gene>
<dbReference type="InterPro" id="IPR001683">
    <property type="entry name" value="PX_dom"/>
</dbReference>
<evidence type="ECO:0000256" key="5">
    <source>
        <dbReference type="ARBA" id="ARBA00022490"/>
    </source>
</evidence>
<dbReference type="Proteomes" id="UP001318040">
    <property type="component" value="Chromosome 9"/>
</dbReference>
<feature type="compositionally biased region" description="Basic and acidic residues" evidence="11">
    <location>
        <begin position="641"/>
        <end position="652"/>
    </location>
</feature>
<keyword evidence="8" id="KW-0965">Cell junction</keyword>
<dbReference type="Gene3D" id="2.30.30.40">
    <property type="entry name" value="SH3 Domains"/>
    <property type="match status" value="4"/>
</dbReference>
<dbReference type="InterPro" id="IPR036871">
    <property type="entry name" value="PX_dom_sf"/>
</dbReference>
<feature type="compositionally biased region" description="Basic residues" evidence="11">
    <location>
        <begin position="701"/>
        <end position="710"/>
    </location>
</feature>
<dbReference type="PANTHER" id="PTHR15706:SF2">
    <property type="entry name" value="SH3 AND PX DOMAIN-CONTAINING PROTEIN 2A"/>
    <property type="match status" value="1"/>
</dbReference>
<feature type="compositionally biased region" description="Low complexity" evidence="11">
    <location>
        <begin position="301"/>
        <end position="315"/>
    </location>
</feature>
<dbReference type="InterPro" id="IPR051228">
    <property type="entry name" value="NADPH_Oxidase/PX-Domain"/>
</dbReference>
<dbReference type="SUPFAM" id="SSF64268">
    <property type="entry name" value="PX domain"/>
    <property type="match status" value="1"/>
</dbReference>
<dbReference type="GO" id="GO:0035091">
    <property type="term" value="F:phosphatidylinositol binding"/>
    <property type="evidence" value="ECO:0007669"/>
    <property type="project" value="InterPro"/>
</dbReference>
<dbReference type="FunFam" id="2.30.30.40:FF:000082">
    <property type="entry name" value="SH3 and PX domain-containing protein 2B"/>
    <property type="match status" value="1"/>
</dbReference>
<feature type="domain" description="SH3" evidence="12">
    <location>
        <begin position="877"/>
        <end position="936"/>
    </location>
</feature>
<evidence type="ECO:0000256" key="6">
    <source>
        <dbReference type="ARBA" id="ARBA00022553"/>
    </source>
</evidence>
<evidence type="ECO:0000256" key="7">
    <source>
        <dbReference type="ARBA" id="ARBA00022737"/>
    </source>
</evidence>
<dbReference type="GO" id="GO:0002102">
    <property type="term" value="C:podosome"/>
    <property type="evidence" value="ECO:0007669"/>
    <property type="project" value="UniProtKB-SubCell"/>
</dbReference>
<evidence type="ECO:0000256" key="10">
    <source>
        <dbReference type="PROSITE-ProRule" id="PRU00192"/>
    </source>
</evidence>
<dbReference type="FunFam" id="2.30.30.40:FF:000042">
    <property type="entry name" value="SH3 and PX domain-containing protein 2A"/>
    <property type="match status" value="1"/>
</dbReference>
<dbReference type="CDD" id="cd06888">
    <property type="entry name" value="PX_FISH"/>
    <property type="match status" value="1"/>
</dbReference>
<dbReference type="AlphaFoldDB" id="A0AAJ7WQ83"/>
<keyword evidence="7" id="KW-0677">Repeat</keyword>
<feature type="compositionally biased region" description="Basic and acidic residues" evidence="11">
    <location>
        <begin position="487"/>
        <end position="498"/>
    </location>
</feature>
<keyword evidence="4 10" id="KW-0728">SH3 domain</keyword>
<proteinExistence type="inferred from homology"/>
<sequence>MAHRAISDVRVQDFQKRRAPSKHYVYIIYVSWSDNSSYTIYRRYSKFFDLQMQLLDKFPVQGGQKDPKQRTIPFLPGKILFRRSHIRDVAVRRLKPIDEYCRALVQLPAEISQCEDVLHFFEARAEDLNPPKEDAGSKRKLGSEGIAEALVLEQYVVVAEYKKQQNSELNLVAGQVVEVIEKTETGWWFVSAQEEQGWVPATYLEPRDGSQDDLLIQNANPGEEERYTVVHTYAAQDGDELELDKGALVDVLQKNLEGWWFVRYQGKEGWAPASYLRKVREEGPGVGGRKPPLVAKRSSEEGAPPWGAGAPVGAENGAAAPTVARITPQRSSTESPKLRQRPPPRRDVTLPRGAQLPSLPEPPAVEAEYYTLAEFQSGIADGITFGGGQNVEVIEKNANGWWYVQIGDQEGWAPSSYIDKRKRPSAVARKLSNVSRPRVPPPAPPSPGAEAAQGASEYDTPAVDGAETSEAGEGGAGGGLVARAKMQLREVKRDDRKSRALSPTRPPPPIKTKQAPVAAAAAPSAGAVEKPAFPSGKKPGPPLPDGRLGRKPKPEEWKKPGAAPVPAEVGDERAANAAPCNGSPKLPPRLPLKSKLEKCPTSADTEKGGASAPEVGLPVKALVGDLMNAFAGFKPAARNEANNRESEAKSETKAITGPNHPPIRPKPSVKPRPAMPPSVAASAAKLEESQGNQIDIGNLRSHLRPTRQRGKPLADGAECEDESGPKTRTANGNSAALPGKGAEPGHGVPLGAMGAEVDATEETVSPARPKRPPPPKRPTASGNGENRADTAAKPTDRSAGFLPRPPGAKPGLPVTTTKPSGSCPAPPTKPNPAKASGPKAVFSAPATAAGKNVLRAFGREGDGGGGGGGGADGDACREGEVYVAVGDYAGDDDSLAVGEGAALRVLEKDANGWWFCQLTGGQQAQGWVPSNFLRKQ</sequence>